<feature type="transmembrane region" description="Helical" evidence="1">
    <location>
        <begin position="65"/>
        <end position="88"/>
    </location>
</feature>
<feature type="transmembrane region" description="Helical" evidence="1">
    <location>
        <begin position="28"/>
        <end position="53"/>
    </location>
</feature>
<dbReference type="OrthoDB" id="3193107at2"/>
<organism evidence="2 3">
    <name type="scientific">Thermophilibacter provencensis</name>
    <dbReference type="NCBI Taxonomy" id="1852386"/>
    <lineage>
        <taxon>Bacteria</taxon>
        <taxon>Bacillati</taxon>
        <taxon>Actinomycetota</taxon>
        <taxon>Coriobacteriia</taxon>
        <taxon>Coriobacteriales</taxon>
        <taxon>Atopobiaceae</taxon>
        <taxon>Thermophilibacter</taxon>
    </lineage>
</organism>
<comment type="caution">
    <text evidence="2">The sequence shown here is derived from an EMBL/GenBank/DDBJ whole genome shotgun (WGS) entry which is preliminary data.</text>
</comment>
<keyword evidence="1" id="KW-1133">Transmembrane helix</keyword>
<dbReference type="Proteomes" id="UP000697330">
    <property type="component" value="Unassembled WGS sequence"/>
</dbReference>
<keyword evidence="1" id="KW-0472">Membrane</keyword>
<accession>A0A921GEJ7</accession>
<evidence type="ECO:0000313" key="2">
    <source>
        <dbReference type="EMBL" id="HJF44643.1"/>
    </source>
</evidence>
<reference evidence="2" key="1">
    <citation type="journal article" date="2021" name="PeerJ">
        <title>Extensive microbial diversity within the chicken gut microbiome revealed by metagenomics and culture.</title>
        <authorList>
            <person name="Gilroy R."/>
            <person name="Ravi A."/>
            <person name="Getino M."/>
            <person name="Pursley I."/>
            <person name="Horton D.L."/>
            <person name="Alikhan N.F."/>
            <person name="Baker D."/>
            <person name="Gharbi K."/>
            <person name="Hall N."/>
            <person name="Watson M."/>
            <person name="Adriaenssens E.M."/>
            <person name="Foster-Nyarko E."/>
            <person name="Jarju S."/>
            <person name="Secka A."/>
            <person name="Antonio M."/>
            <person name="Oren A."/>
            <person name="Chaudhuri R.R."/>
            <person name="La Ragione R."/>
            <person name="Hildebrand F."/>
            <person name="Pallen M.J."/>
        </authorList>
    </citation>
    <scope>NUCLEOTIDE SEQUENCE</scope>
    <source>
        <strain evidence="2">CHK124-7917</strain>
    </source>
</reference>
<dbReference type="EMBL" id="DYWQ01000040">
    <property type="protein sequence ID" value="HJF44643.1"/>
    <property type="molecule type" value="Genomic_DNA"/>
</dbReference>
<protein>
    <submittedName>
        <fullName evidence="2">Uncharacterized protein</fullName>
    </submittedName>
</protein>
<keyword evidence="1" id="KW-0812">Transmembrane</keyword>
<evidence type="ECO:0000256" key="1">
    <source>
        <dbReference type="SAM" id="Phobius"/>
    </source>
</evidence>
<sequence length="96" mass="10124">MFLALALGAPALVLPVIAAVGSRPSARTLGLVAASYFFIALCLTFVLWSNTVVDESSLVDTVHGWLFGAVFLMAWSTLFSAVALARMMKGDCPISS</sequence>
<dbReference type="RefSeq" id="WP_075280342.1">
    <property type="nucleotide sequence ID" value="NZ_DYWQ01000040.1"/>
</dbReference>
<evidence type="ECO:0000313" key="3">
    <source>
        <dbReference type="Proteomes" id="UP000697330"/>
    </source>
</evidence>
<gene>
    <name evidence="2" type="ORF">K8U72_02515</name>
</gene>
<proteinExistence type="predicted"/>
<name>A0A921GEJ7_9ACTN</name>
<dbReference type="AlphaFoldDB" id="A0A921GEJ7"/>
<reference evidence="2" key="2">
    <citation type="submission" date="2021-09" db="EMBL/GenBank/DDBJ databases">
        <authorList>
            <person name="Gilroy R."/>
        </authorList>
    </citation>
    <scope>NUCLEOTIDE SEQUENCE</scope>
    <source>
        <strain evidence="2">CHK124-7917</strain>
    </source>
</reference>